<evidence type="ECO:0000313" key="2">
    <source>
        <dbReference type="EMBL" id="KCV70841.1"/>
    </source>
</evidence>
<protein>
    <submittedName>
        <fullName evidence="2">Uncharacterized protein</fullName>
    </submittedName>
</protein>
<feature type="compositionally biased region" description="Low complexity" evidence="1">
    <location>
        <begin position="291"/>
        <end position="316"/>
    </location>
</feature>
<evidence type="ECO:0000256" key="1">
    <source>
        <dbReference type="SAM" id="MobiDB-lite"/>
    </source>
</evidence>
<feature type="region of interest" description="Disordered" evidence="1">
    <location>
        <begin position="226"/>
        <end position="251"/>
    </location>
</feature>
<feature type="compositionally biased region" description="Low complexity" evidence="1">
    <location>
        <begin position="58"/>
        <end position="80"/>
    </location>
</feature>
<dbReference type="Proteomes" id="UP000030693">
    <property type="component" value="Unassembled WGS sequence"/>
</dbReference>
<accession>A0A058Z9P7</accession>
<dbReference type="GeneID" id="20527923"/>
<sequence length="356" mass="35383">MDPRSGASPLFGMTAVGPPADVDLFPSMPSESSWADFEQKVLEATASFSSMAEAFGDAPSPAAGSSSSTTAAPAPLAGAEPTPPVGSALSPCSPSSKRERPREDGEEEASSPPPKRPATDAEDSAAAFVGFRTAGSGAAIPLQAKSLAAAEKLLGEVEQSTASMLSQTRPAQEQEDVAAKVPDTLAESDPGFQGFKTAGSGKSIAISEASMLKARGIVRDVEKDLAVAAPSGEGTAGTPPPGPGPMAPEAPAEFVGFRLAGTGGTVRLSAAALAQAEKLIGSIASSPELPVGPGEPAAGAAPPAAPPASSAPRRVGLGASRPALGPRFRSGAPSQRPFKPPTRVPAHAPSQTNAGE</sequence>
<feature type="compositionally biased region" description="Low complexity" evidence="1">
    <location>
        <begin position="228"/>
        <end position="237"/>
    </location>
</feature>
<gene>
    <name evidence="2" type="ORF">H696_03198</name>
</gene>
<dbReference type="AlphaFoldDB" id="A0A058Z9P7"/>
<evidence type="ECO:0000313" key="3">
    <source>
        <dbReference type="Proteomes" id="UP000030693"/>
    </source>
</evidence>
<dbReference type="EMBL" id="KB932204">
    <property type="protein sequence ID" value="KCV70841.1"/>
    <property type="molecule type" value="Genomic_DNA"/>
</dbReference>
<organism evidence="2">
    <name type="scientific">Fonticula alba</name>
    <name type="common">Slime mold</name>
    <dbReference type="NCBI Taxonomy" id="691883"/>
    <lineage>
        <taxon>Eukaryota</taxon>
        <taxon>Rotosphaerida</taxon>
        <taxon>Fonticulaceae</taxon>
        <taxon>Fonticula</taxon>
    </lineage>
</organism>
<feature type="region of interest" description="Disordered" evidence="1">
    <location>
        <begin position="1"/>
        <end position="36"/>
    </location>
</feature>
<name>A0A058Z9P7_FONAL</name>
<reference evidence="2" key="1">
    <citation type="submission" date="2013-04" db="EMBL/GenBank/DDBJ databases">
        <title>The Genome Sequence of Fonticula alba ATCC 38817.</title>
        <authorList>
            <consortium name="The Broad Institute Genomics Platform"/>
            <person name="Russ C."/>
            <person name="Cuomo C."/>
            <person name="Burger G."/>
            <person name="Gray M.W."/>
            <person name="Holland P.W.H."/>
            <person name="King N."/>
            <person name="Lang F.B.F."/>
            <person name="Roger A.J."/>
            <person name="Ruiz-Trillo I."/>
            <person name="Brown M."/>
            <person name="Walker B."/>
            <person name="Young S."/>
            <person name="Zeng Q."/>
            <person name="Gargeya S."/>
            <person name="Fitzgerald M."/>
            <person name="Haas B."/>
            <person name="Abouelleil A."/>
            <person name="Allen A.W."/>
            <person name="Alvarado L."/>
            <person name="Arachchi H.M."/>
            <person name="Berlin A.M."/>
            <person name="Chapman S.B."/>
            <person name="Gainer-Dewar J."/>
            <person name="Goldberg J."/>
            <person name="Griggs A."/>
            <person name="Gujja S."/>
            <person name="Hansen M."/>
            <person name="Howarth C."/>
            <person name="Imamovic A."/>
            <person name="Ireland A."/>
            <person name="Larimer J."/>
            <person name="McCowan C."/>
            <person name="Murphy C."/>
            <person name="Pearson M."/>
            <person name="Poon T.W."/>
            <person name="Priest M."/>
            <person name="Roberts A."/>
            <person name="Saif S."/>
            <person name="Shea T."/>
            <person name="Sisk P."/>
            <person name="Sykes S."/>
            <person name="Wortman J."/>
            <person name="Nusbaum C."/>
            <person name="Birren B."/>
        </authorList>
    </citation>
    <scope>NUCLEOTIDE SEQUENCE [LARGE SCALE GENOMIC DNA]</scope>
    <source>
        <strain evidence="2">ATCC 38817</strain>
    </source>
</reference>
<feature type="region of interest" description="Disordered" evidence="1">
    <location>
        <begin position="285"/>
        <end position="356"/>
    </location>
</feature>
<dbReference type="RefSeq" id="XP_009495357.1">
    <property type="nucleotide sequence ID" value="XM_009497082.1"/>
</dbReference>
<feature type="region of interest" description="Disordered" evidence="1">
    <location>
        <begin position="54"/>
        <end position="126"/>
    </location>
</feature>
<proteinExistence type="predicted"/>
<feature type="compositionally biased region" description="Pro residues" evidence="1">
    <location>
        <begin position="238"/>
        <end position="248"/>
    </location>
</feature>
<keyword evidence="3" id="KW-1185">Reference proteome</keyword>